<evidence type="ECO:0000313" key="1">
    <source>
        <dbReference type="EMBL" id="KVG51742.1"/>
    </source>
</evidence>
<dbReference type="RefSeq" id="WP_059761165.1">
    <property type="nucleotide sequence ID" value="NZ_LOXM01000302.1"/>
</dbReference>
<organism evidence="1 2">
    <name type="scientific">Burkholderia ubonensis</name>
    <dbReference type="NCBI Taxonomy" id="101571"/>
    <lineage>
        <taxon>Bacteria</taxon>
        <taxon>Pseudomonadati</taxon>
        <taxon>Pseudomonadota</taxon>
        <taxon>Betaproteobacteria</taxon>
        <taxon>Burkholderiales</taxon>
        <taxon>Burkholderiaceae</taxon>
        <taxon>Burkholderia</taxon>
        <taxon>Burkholderia cepacia complex</taxon>
    </lineage>
</organism>
<accession>A0A103QLR9</accession>
<gene>
    <name evidence="1" type="ORF">WJ33_11090</name>
</gene>
<dbReference type="Proteomes" id="UP000064029">
    <property type="component" value="Unassembled WGS sequence"/>
</dbReference>
<sequence>MVIDGTGGDSGVSLSGRVGGVSIVGDGKGVDITGFKPGVRIYGEDDLKLSGKATASQQAPKIYIDNGTDSCEVNITATKIVLSTKGGFITLDGSGVTIAGTIAHIN</sequence>
<name>A0A103QLR9_9BURK</name>
<reference evidence="1 2" key="1">
    <citation type="submission" date="2015-11" db="EMBL/GenBank/DDBJ databases">
        <title>Expanding the genomic diversity of Burkholderia species for the development of highly accurate diagnostics.</title>
        <authorList>
            <person name="Sahl J."/>
            <person name="Keim P."/>
            <person name="Wagner D."/>
        </authorList>
    </citation>
    <scope>NUCLEOTIDE SEQUENCE [LARGE SCALE GENOMIC DNA]</scope>
    <source>
        <strain evidence="1 2">MSMB2036</strain>
    </source>
</reference>
<proteinExistence type="predicted"/>
<dbReference type="AlphaFoldDB" id="A0A103QLR9"/>
<comment type="caution">
    <text evidence="1">The sequence shown here is derived from an EMBL/GenBank/DDBJ whole genome shotgun (WGS) entry which is preliminary data.</text>
</comment>
<evidence type="ECO:0008006" key="3">
    <source>
        <dbReference type="Google" id="ProtNLM"/>
    </source>
</evidence>
<dbReference type="EMBL" id="LOXM01000302">
    <property type="protein sequence ID" value="KVG51742.1"/>
    <property type="molecule type" value="Genomic_DNA"/>
</dbReference>
<evidence type="ECO:0000313" key="2">
    <source>
        <dbReference type="Proteomes" id="UP000064029"/>
    </source>
</evidence>
<protein>
    <recommendedName>
        <fullName evidence="3">Rhs element Vgr protein</fullName>
    </recommendedName>
</protein>